<keyword evidence="9" id="KW-0028">Amino-acid biosynthesis</keyword>
<name>A0AAD9ZGN1_9LECA</name>
<evidence type="ECO:0000256" key="7">
    <source>
        <dbReference type="ARBA" id="ARBA00022450"/>
    </source>
</evidence>
<evidence type="ECO:0000256" key="8">
    <source>
        <dbReference type="ARBA" id="ARBA00022553"/>
    </source>
</evidence>
<evidence type="ECO:0000256" key="15">
    <source>
        <dbReference type="ARBA" id="ARBA00049537"/>
    </source>
</evidence>
<dbReference type="PANTHER" id="PTHR44845:SF1">
    <property type="entry name" value="L-2-AMINOADIPATE REDUCTASE"/>
    <property type="match status" value="1"/>
</dbReference>
<dbReference type="PANTHER" id="PTHR44845">
    <property type="entry name" value="CARRIER DOMAIN-CONTAINING PROTEIN"/>
    <property type="match status" value="1"/>
</dbReference>
<protein>
    <recommendedName>
        <fullName evidence="12">Alpha-aminoadipate reductase</fullName>
        <ecNumber evidence="6">1.2.1.31</ecNumber>
        <ecNumber evidence="5">1.2.1.95</ecNumber>
    </recommendedName>
    <alternativeName>
        <fullName evidence="11">L-aminoadipate-semialdehyde dehydrogenase</fullName>
    </alternativeName>
</protein>
<evidence type="ECO:0000256" key="4">
    <source>
        <dbReference type="ARBA" id="ARBA00006432"/>
    </source>
</evidence>
<dbReference type="GO" id="GO:0009085">
    <property type="term" value="P:lysine biosynthetic process"/>
    <property type="evidence" value="ECO:0007669"/>
    <property type="project" value="UniProtKB-KW"/>
</dbReference>
<dbReference type="Pfam" id="PF00501">
    <property type="entry name" value="AMP-binding"/>
    <property type="match status" value="1"/>
</dbReference>
<accession>A0AAD9ZGN1</accession>
<proteinExistence type="inferred from homology"/>
<evidence type="ECO:0000256" key="11">
    <source>
        <dbReference type="ARBA" id="ARBA00031335"/>
    </source>
</evidence>
<evidence type="ECO:0000256" key="1">
    <source>
        <dbReference type="ARBA" id="ARBA00001957"/>
    </source>
</evidence>
<dbReference type="Pfam" id="PF07993">
    <property type="entry name" value="NAD_binding_4"/>
    <property type="match status" value="1"/>
</dbReference>
<evidence type="ECO:0000259" key="17">
    <source>
        <dbReference type="PROSITE" id="PS50075"/>
    </source>
</evidence>
<dbReference type="Pfam" id="PF00550">
    <property type="entry name" value="PP-binding"/>
    <property type="match status" value="1"/>
</dbReference>
<evidence type="ECO:0000256" key="16">
    <source>
        <dbReference type="SAM" id="MobiDB-lite"/>
    </source>
</evidence>
<dbReference type="InterPro" id="IPR036291">
    <property type="entry name" value="NAD(P)-bd_dom_sf"/>
</dbReference>
<sequence>MSIGMREYKATVTHLTPAMGQILVGGAVAEFSSLHHAFFVGDILIKRDCRLLQNLAPNVRVVNMLGTTETQRAVSYYEIPSRSEDPAYLDQMGDVIPAGRGMKDVQLLIVDRASLEAKTPRICNVGESGEIYVRAGGLAEGYLGSDELNRQKFIPNSFLKNPDFWIEADKKLAEEGGHKEPWREFWKGPRDRLYRSGDLGRYTEDGNVECTGRADNQVKIRGFRIELGEIDTHLSQHPLVLQNVTLMRRDKDEEPTLVSYLVPHMENWSSWLKEKGLQDESEDDTMVGMLKRFRALRDDARAALKKKLPHYAVPNVLIPLRKFPLNPNGKIDKKVLPYPDVVELAAAATAGKTARSAFSPTEKFMGEIWVQRIPGISADVIDLDDRFFDVGGHSMIGQTIIFDVKKQRGIALSMNTLFQNPTLREFASVLDAASSLPSGDKPDNTPPEMDYHLDGEVLATKYLRESISSVSGTYQPETFLVTGASGFLGAHILADLLNRPYTKVITLVRAKSTIDALQRIRETCLAYGIWSKSWLDSRLECVTGDLSKPGLGVEPAVWQRLQDTVDVVIHNGARVHWIHTFSEMKPSNVLATLACISLCSTGRPKHLTFISSTAVLDTPAHLNSTVLESDDLSGSRKGLSTGYAQTKYVSEHLIREAGKRGLRGSIVRPGYITGNPSTGIGPTDDFLLRMLKGSIQLHSRPDLSPNTINLVPVSHCARIVVAASLHPPISEGVGVVQVTPHPQLPWNDFLGTLETYGYQAPIVPYEHWKAKLEEYVANPSTSSTTTQPDPVDGSTANGVNGAHKVESEPHALLPLFDWVTDDLPSETVSRTLDDKNAEAVLRADDPAYPVHEASRVSVETVGVYLAFMAKVGFIPQPSSMSQSKQLPSTEVTKEQRDAFGKVGRSGK</sequence>
<keyword evidence="19" id="KW-1185">Reference proteome</keyword>
<dbReference type="InterPro" id="IPR013120">
    <property type="entry name" value="FAR_NAD-bd"/>
</dbReference>
<dbReference type="Gene3D" id="3.30.300.30">
    <property type="match status" value="1"/>
</dbReference>
<dbReference type="EC" id="1.2.1.95" evidence="5"/>
<dbReference type="PROSITE" id="PS50075">
    <property type="entry name" value="CARRIER"/>
    <property type="match status" value="1"/>
</dbReference>
<comment type="cofactor">
    <cofactor evidence="1">
        <name>pantetheine 4'-phosphate</name>
        <dbReference type="ChEBI" id="CHEBI:47942"/>
    </cofactor>
</comment>
<comment type="catalytic activity">
    <reaction evidence="13">
        <text>(S)-2-amino-6-oxohexanoate + AMP + diphosphate + NADP(+) = L-2-aminoadipate + ATP + NADPH + H(+)</text>
        <dbReference type="Rhea" id="RHEA:46936"/>
        <dbReference type="ChEBI" id="CHEBI:15378"/>
        <dbReference type="ChEBI" id="CHEBI:30616"/>
        <dbReference type="ChEBI" id="CHEBI:33019"/>
        <dbReference type="ChEBI" id="CHEBI:57783"/>
        <dbReference type="ChEBI" id="CHEBI:58321"/>
        <dbReference type="ChEBI" id="CHEBI:58349"/>
        <dbReference type="ChEBI" id="CHEBI:58672"/>
        <dbReference type="ChEBI" id="CHEBI:456215"/>
        <dbReference type="EC" id="1.2.1.95"/>
    </reaction>
</comment>
<comment type="caution">
    <text evidence="18">The sequence shown here is derived from an EMBL/GenBank/DDBJ whole genome shotgun (WGS) entry which is preliminary data.</text>
</comment>
<evidence type="ECO:0000256" key="10">
    <source>
        <dbReference type="ARBA" id="ARBA00023154"/>
    </source>
</evidence>
<dbReference type="NCBIfam" id="TIGR01746">
    <property type="entry name" value="Thioester-redct"/>
    <property type="match status" value="1"/>
</dbReference>
<gene>
    <name evidence="18" type="ORF">OEA41_000545</name>
</gene>
<evidence type="ECO:0000256" key="14">
    <source>
        <dbReference type="ARBA" id="ARBA00048414"/>
    </source>
</evidence>
<dbReference type="GO" id="GO:0004043">
    <property type="term" value="F:L-aminoadipate-semialdehyde dehydrogenase [NAD(P)+] activity"/>
    <property type="evidence" value="ECO:0007669"/>
    <property type="project" value="UniProtKB-EC"/>
</dbReference>
<reference evidence="18" key="1">
    <citation type="submission" date="2022-11" db="EMBL/GenBank/DDBJ databases">
        <title>Chromosomal genome sequence assembly and mating type (MAT) locus characterization of the leprose asexual lichenized fungus Lepraria neglecta (Nyl.) Erichsen.</title>
        <authorList>
            <person name="Allen J.L."/>
            <person name="Pfeffer B."/>
        </authorList>
    </citation>
    <scope>NUCLEOTIDE SEQUENCE</scope>
    <source>
        <strain evidence="18">Allen 5258</strain>
    </source>
</reference>
<evidence type="ECO:0000256" key="13">
    <source>
        <dbReference type="ARBA" id="ARBA00048260"/>
    </source>
</evidence>
<evidence type="ECO:0000256" key="3">
    <source>
        <dbReference type="ARBA" id="ARBA00004827"/>
    </source>
</evidence>
<dbReference type="Proteomes" id="UP001276659">
    <property type="component" value="Unassembled WGS sequence"/>
</dbReference>
<comment type="similarity">
    <text evidence="4">Belongs to the ATP-dependent AMP-binding enzyme family.</text>
</comment>
<dbReference type="SUPFAM" id="SSF56801">
    <property type="entry name" value="Acetyl-CoA synthetase-like"/>
    <property type="match status" value="1"/>
</dbReference>
<evidence type="ECO:0000256" key="2">
    <source>
        <dbReference type="ARBA" id="ARBA00003499"/>
    </source>
</evidence>
<feature type="region of interest" description="Disordered" evidence="16">
    <location>
        <begin position="779"/>
        <end position="802"/>
    </location>
</feature>
<dbReference type="Gene3D" id="3.40.50.720">
    <property type="entry name" value="NAD(P)-binding Rossmann-like Domain"/>
    <property type="match status" value="1"/>
</dbReference>
<comment type="catalytic activity">
    <reaction evidence="14">
        <text>(S)-2-amino-6-oxohexanoate + NAD(+) + H2O = L-2-aminoadipate + NADH + 2 H(+)</text>
        <dbReference type="Rhea" id="RHEA:12308"/>
        <dbReference type="ChEBI" id="CHEBI:15377"/>
        <dbReference type="ChEBI" id="CHEBI:15378"/>
        <dbReference type="ChEBI" id="CHEBI:57540"/>
        <dbReference type="ChEBI" id="CHEBI:57945"/>
        <dbReference type="ChEBI" id="CHEBI:58321"/>
        <dbReference type="ChEBI" id="CHEBI:58672"/>
        <dbReference type="EC" id="1.2.1.31"/>
    </reaction>
</comment>
<dbReference type="EMBL" id="JASNWA010000003">
    <property type="protein sequence ID" value="KAK3178410.1"/>
    <property type="molecule type" value="Genomic_DNA"/>
</dbReference>
<dbReference type="Gene3D" id="1.10.1200.10">
    <property type="entry name" value="ACP-like"/>
    <property type="match status" value="1"/>
</dbReference>
<dbReference type="SUPFAM" id="SSF47336">
    <property type="entry name" value="ACP-like"/>
    <property type="match status" value="1"/>
</dbReference>
<organism evidence="18 19">
    <name type="scientific">Lepraria neglecta</name>
    <dbReference type="NCBI Taxonomy" id="209136"/>
    <lineage>
        <taxon>Eukaryota</taxon>
        <taxon>Fungi</taxon>
        <taxon>Dikarya</taxon>
        <taxon>Ascomycota</taxon>
        <taxon>Pezizomycotina</taxon>
        <taxon>Lecanoromycetes</taxon>
        <taxon>OSLEUM clade</taxon>
        <taxon>Lecanoromycetidae</taxon>
        <taxon>Lecanorales</taxon>
        <taxon>Lecanorineae</taxon>
        <taxon>Stereocaulaceae</taxon>
        <taxon>Lepraria</taxon>
    </lineage>
</organism>
<keyword evidence="10" id="KW-0457">Lysine biosynthesis</keyword>
<evidence type="ECO:0000313" key="19">
    <source>
        <dbReference type="Proteomes" id="UP001276659"/>
    </source>
</evidence>
<keyword evidence="7" id="KW-0596">Phosphopantetheine</keyword>
<dbReference type="SUPFAM" id="SSF51735">
    <property type="entry name" value="NAD(P)-binding Rossmann-fold domains"/>
    <property type="match status" value="1"/>
</dbReference>
<feature type="compositionally biased region" description="Polar residues" evidence="16">
    <location>
        <begin position="876"/>
        <end position="890"/>
    </location>
</feature>
<evidence type="ECO:0000256" key="12">
    <source>
        <dbReference type="ARBA" id="ARBA00032195"/>
    </source>
</evidence>
<dbReference type="Gene3D" id="3.40.50.12780">
    <property type="entry name" value="N-terminal domain of ligase-like"/>
    <property type="match status" value="1"/>
</dbReference>
<dbReference type="InterPro" id="IPR009081">
    <property type="entry name" value="PP-bd_ACP"/>
</dbReference>
<evidence type="ECO:0000256" key="9">
    <source>
        <dbReference type="ARBA" id="ARBA00022605"/>
    </source>
</evidence>
<dbReference type="CDD" id="cd05235">
    <property type="entry name" value="SDR_e1"/>
    <property type="match status" value="1"/>
</dbReference>
<dbReference type="EC" id="1.2.1.31" evidence="6"/>
<comment type="catalytic activity">
    <reaction evidence="15">
        <text>(S)-2-amino-6-oxohexanoate + NADP(+) + H2O = L-2-aminoadipate + NADPH + 2 H(+)</text>
        <dbReference type="Rhea" id="RHEA:12304"/>
        <dbReference type="ChEBI" id="CHEBI:15377"/>
        <dbReference type="ChEBI" id="CHEBI:15378"/>
        <dbReference type="ChEBI" id="CHEBI:57783"/>
        <dbReference type="ChEBI" id="CHEBI:58321"/>
        <dbReference type="ChEBI" id="CHEBI:58349"/>
        <dbReference type="ChEBI" id="CHEBI:58672"/>
        <dbReference type="EC" id="1.2.1.31"/>
    </reaction>
</comment>
<keyword evidence="8" id="KW-0597">Phosphoprotein</keyword>
<dbReference type="InterPro" id="IPR042099">
    <property type="entry name" value="ANL_N_sf"/>
</dbReference>
<evidence type="ECO:0000256" key="5">
    <source>
        <dbReference type="ARBA" id="ARBA00012913"/>
    </source>
</evidence>
<dbReference type="InterPro" id="IPR036736">
    <property type="entry name" value="ACP-like_sf"/>
</dbReference>
<evidence type="ECO:0000313" key="18">
    <source>
        <dbReference type="EMBL" id="KAK3178410.1"/>
    </source>
</evidence>
<evidence type="ECO:0000256" key="6">
    <source>
        <dbReference type="ARBA" id="ARBA00013073"/>
    </source>
</evidence>
<dbReference type="AlphaFoldDB" id="A0AAD9ZGN1"/>
<dbReference type="NCBIfam" id="TIGR03443">
    <property type="entry name" value="alpha_am_amid"/>
    <property type="match status" value="1"/>
</dbReference>
<dbReference type="InterPro" id="IPR045851">
    <property type="entry name" value="AMP-bd_C_sf"/>
</dbReference>
<feature type="domain" description="Carrier" evidence="17">
    <location>
        <begin position="359"/>
        <end position="434"/>
    </location>
</feature>
<dbReference type="InterPro" id="IPR014397">
    <property type="entry name" value="Lys2"/>
</dbReference>
<comment type="function">
    <text evidence="2">Catalyzes the activation of alpha-aminoadipate by ATP-dependent adenylation and the reduction of activated alpha-aminoadipate by NADPH. The activated alpha-aminoadipate is bound to the phosphopantheinyl group of the enzyme itself before it is reduced to (S)-2-amino-6-oxohexanoate.</text>
</comment>
<dbReference type="InterPro" id="IPR010080">
    <property type="entry name" value="Thioester_reductase-like_dom"/>
</dbReference>
<feature type="region of interest" description="Disordered" evidence="16">
    <location>
        <begin position="876"/>
        <end position="907"/>
    </location>
</feature>
<comment type="pathway">
    <text evidence="3">Amino-acid biosynthesis; L-lysine biosynthesis via AAA pathway; L-lysine from L-alpha-aminoadipate (fungal route): step 1/3.</text>
</comment>
<dbReference type="InterPro" id="IPR000873">
    <property type="entry name" value="AMP-dep_synth/lig_dom"/>
</dbReference>